<keyword evidence="2" id="KW-0677">Repeat</keyword>
<dbReference type="InterPro" id="IPR022727">
    <property type="entry name" value="Cuticle_C1"/>
</dbReference>
<name>A0A2H1VN13_SPOFR</name>
<evidence type="ECO:0000256" key="1">
    <source>
        <dbReference type="ARBA" id="ARBA00022460"/>
    </source>
</evidence>
<feature type="signal peptide" evidence="3">
    <location>
        <begin position="1"/>
        <end position="21"/>
    </location>
</feature>
<dbReference type="GO" id="GO:0042302">
    <property type="term" value="F:structural constituent of cuticle"/>
    <property type="evidence" value="ECO:0007669"/>
    <property type="project" value="UniProtKB-KW"/>
</dbReference>
<proteinExistence type="predicted"/>
<feature type="chain" id="PRO_5013587869" evidence="3">
    <location>
        <begin position="22"/>
        <end position="226"/>
    </location>
</feature>
<dbReference type="AlphaFoldDB" id="A0A2H1VN13"/>
<reference evidence="4" key="1">
    <citation type="submission" date="2016-07" db="EMBL/GenBank/DDBJ databases">
        <authorList>
            <person name="Bretaudeau A."/>
        </authorList>
    </citation>
    <scope>NUCLEOTIDE SEQUENCE</scope>
    <source>
        <strain evidence="4">Rice</strain>
        <tissue evidence="4">Whole body</tissue>
    </source>
</reference>
<sequence length="226" mass="24360">MNAKMIHKVLLTLCFFMFVSAGVIGTDGTTYSSLSTPIVKTIPGHVVEKTVTSPIAYTRIIQAPPAYHSIVSTKESNYESPDGTQHSTFTKSSDTGYTSIKDFESSKNDGTAQLTPSIYSSVSHSPIVYHQEPTYHDLSSPLISKSVSVPISYTTHEVPLTKTVVSPPLSSYSTLDKTKFASLGLSSYSSNSPVVNSQPIKTTITYSEAPLVSHMSFTGLGASYAW</sequence>
<evidence type="ECO:0000256" key="2">
    <source>
        <dbReference type="ARBA" id="ARBA00022737"/>
    </source>
</evidence>
<dbReference type="PANTHER" id="PTHR39068">
    <property type="entry name" value="LARVAL/PUPAL CUTICLE PROTEIN H1C-LIKE PROTEIN-RELATED"/>
    <property type="match status" value="1"/>
</dbReference>
<dbReference type="EMBL" id="ODYU01003208">
    <property type="protein sequence ID" value="SOQ41654.1"/>
    <property type="molecule type" value="Genomic_DNA"/>
</dbReference>
<protein>
    <submittedName>
        <fullName evidence="4">SFRICE_034213</fullName>
    </submittedName>
</protein>
<keyword evidence="1" id="KW-0193">Cuticle</keyword>
<evidence type="ECO:0000256" key="3">
    <source>
        <dbReference type="SAM" id="SignalP"/>
    </source>
</evidence>
<accession>A0A2H1VN13</accession>
<dbReference type="PANTHER" id="PTHR39068:SF4">
    <property type="entry name" value="AGAP000382-PA"/>
    <property type="match status" value="1"/>
</dbReference>
<organism evidence="4">
    <name type="scientific">Spodoptera frugiperda</name>
    <name type="common">Fall armyworm</name>
    <dbReference type="NCBI Taxonomy" id="7108"/>
    <lineage>
        <taxon>Eukaryota</taxon>
        <taxon>Metazoa</taxon>
        <taxon>Ecdysozoa</taxon>
        <taxon>Arthropoda</taxon>
        <taxon>Hexapoda</taxon>
        <taxon>Insecta</taxon>
        <taxon>Pterygota</taxon>
        <taxon>Neoptera</taxon>
        <taxon>Endopterygota</taxon>
        <taxon>Lepidoptera</taxon>
        <taxon>Glossata</taxon>
        <taxon>Ditrysia</taxon>
        <taxon>Noctuoidea</taxon>
        <taxon>Noctuidae</taxon>
        <taxon>Amphipyrinae</taxon>
        <taxon>Spodoptera</taxon>
    </lineage>
</organism>
<evidence type="ECO:0000313" key="4">
    <source>
        <dbReference type="EMBL" id="SOQ41654.1"/>
    </source>
</evidence>
<keyword evidence="3" id="KW-0732">Signal</keyword>
<gene>
    <name evidence="4" type="ORF">SFRICE_034213</name>
</gene>